<name>A0ABV8TFC8_9ACTN</name>
<evidence type="ECO:0000256" key="1">
    <source>
        <dbReference type="SAM" id="SignalP"/>
    </source>
</evidence>
<feature type="domain" description="DUF4832" evidence="2">
    <location>
        <begin position="247"/>
        <end position="493"/>
    </location>
</feature>
<reference evidence="5" key="1">
    <citation type="journal article" date="2019" name="Int. J. Syst. Evol. Microbiol.">
        <title>The Global Catalogue of Microorganisms (GCM) 10K type strain sequencing project: providing services to taxonomists for standard genome sequencing and annotation.</title>
        <authorList>
            <consortium name="The Broad Institute Genomics Platform"/>
            <consortium name="The Broad Institute Genome Sequencing Center for Infectious Disease"/>
            <person name="Wu L."/>
            <person name="Ma J."/>
        </authorList>
    </citation>
    <scope>NUCLEOTIDE SEQUENCE [LARGE SCALE GENOMIC DNA]</scope>
    <source>
        <strain evidence="5">PCU 347</strain>
    </source>
</reference>
<keyword evidence="5" id="KW-1185">Reference proteome</keyword>
<dbReference type="InterPro" id="IPR032267">
    <property type="entry name" value="DUF4832"/>
</dbReference>
<dbReference type="Pfam" id="PF16173">
    <property type="entry name" value="DUF4874"/>
    <property type="match status" value="1"/>
</dbReference>
<feature type="signal peptide" evidence="1">
    <location>
        <begin position="1"/>
        <end position="26"/>
    </location>
</feature>
<dbReference type="PROSITE" id="PS51318">
    <property type="entry name" value="TAT"/>
    <property type="match status" value="1"/>
</dbReference>
<dbReference type="InterPro" id="IPR032379">
    <property type="entry name" value="DUF4874"/>
</dbReference>
<evidence type="ECO:0000313" key="4">
    <source>
        <dbReference type="EMBL" id="MFC4329238.1"/>
    </source>
</evidence>
<dbReference type="Proteomes" id="UP001595824">
    <property type="component" value="Unassembled WGS sequence"/>
</dbReference>
<sequence length="513" mass="56874">MTPPSRITRRTLLAGAAAAAAVPVLAAPSAAAPLRRGDWTSVRYRGLCADDPGGRDALAAPHRGFRYEMSYNAIDLTSPWANEQNHSPDVEETLRTLRAEYGEGAHVTQLYFYLWDFATTALPGSALANIERVLAGLRRARTTAVLRFAYDDGVREGRRYTVQHIQAHLRQLAPLVGRYSDVVTVWQAGFLGAWGEWHGSYYDHEDHPDAVTEIMRGLVAALPPMVQTQVRYAEKRRLVGDPQTRDRIGYHNDYITLGEGLWDYYVPGNPGWPDYLAVSPHHPVDGEMPWDKGQSADPYAWSEVIDPIAAARRLQTLRFDTLSMVHNATVTIPGWRTARLTERQVAAAGLPAATGYFRRRDGSTVERTAFEYLRDHLGYRIEARQARWRRSGAGLDVELDVANTGFAAPKRPRPVRFVLLDRSGRVASGGGADTDWRTWLPSGRAEIDGEDRTVPVTRVRATLPAPRHPGPYRLGLLVTDEGRDGRYGVRLANAGVPVADGVNVLGEVAFGRR</sequence>
<dbReference type="InterPro" id="IPR006311">
    <property type="entry name" value="TAT_signal"/>
</dbReference>
<comment type="caution">
    <text evidence="4">The sequence shown here is derived from an EMBL/GenBank/DDBJ whole genome shotgun (WGS) entry which is preliminary data.</text>
</comment>
<feature type="domain" description="DUF4874" evidence="3">
    <location>
        <begin position="61"/>
        <end position="233"/>
    </location>
</feature>
<gene>
    <name evidence="4" type="ORF">ACFPC0_15755</name>
</gene>
<accession>A0ABV8TFC8</accession>
<feature type="chain" id="PRO_5046516920" evidence="1">
    <location>
        <begin position="27"/>
        <end position="513"/>
    </location>
</feature>
<dbReference type="Pfam" id="PF16116">
    <property type="entry name" value="DUF4832"/>
    <property type="match status" value="1"/>
</dbReference>
<evidence type="ECO:0000259" key="3">
    <source>
        <dbReference type="Pfam" id="PF16173"/>
    </source>
</evidence>
<evidence type="ECO:0000313" key="5">
    <source>
        <dbReference type="Proteomes" id="UP001595824"/>
    </source>
</evidence>
<keyword evidence="1" id="KW-0732">Signal</keyword>
<proteinExistence type="predicted"/>
<protein>
    <submittedName>
        <fullName evidence="4">DUF4874 domain-containing protein</fullName>
    </submittedName>
</protein>
<evidence type="ECO:0000259" key="2">
    <source>
        <dbReference type="Pfam" id="PF16116"/>
    </source>
</evidence>
<organism evidence="4 5">
    <name type="scientific">Streptomyces andamanensis</name>
    <dbReference type="NCBI Taxonomy" id="1565035"/>
    <lineage>
        <taxon>Bacteria</taxon>
        <taxon>Bacillati</taxon>
        <taxon>Actinomycetota</taxon>
        <taxon>Actinomycetes</taxon>
        <taxon>Kitasatosporales</taxon>
        <taxon>Streptomycetaceae</taxon>
        <taxon>Streptomyces</taxon>
    </lineage>
</organism>
<dbReference type="EMBL" id="JBHSDP010000015">
    <property type="protein sequence ID" value="MFC4329238.1"/>
    <property type="molecule type" value="Genomic_DNA"/>
</dbReference>
<dbReference type="RefSeq" id="WP_381739683.1">
    <property type="nucleotide sequence ID" value="NZ_JBHSDP010000015.1"/>
</dbReference>